<dbReference type="Proteomes" id="UP001303473">
    <property type="component" value="Unassembled WGS sequence"/>
</dbReference>
<reference evidence="2" key="1">
    <citation type="journal article" date="2023" name="Mol. Phylogenet. Evol.">
        <title>Genome-scale phylogeny and comparative genomics of the fungal order Sordariales.</title>
        <authorList>
            <person name="Hensen N."/>
            <person name="Bonometti L."/>
            <person name="Westerberg I."/>
            <person name="Brannstrom I.O."/>
            <person name="Guillou S."/>
            <person name="Cros-Aarteil S."/>
            <person name="Calhoun S."/>
            <person name="Haridas S."/>
            <person name="Kuo A."/>
            <person name="Mondo S."/>
            <person name="Pangilinan J."/>
            <person name="Riley R."/>
            <person name="LaButti K."/>
            <person name="Andreopoulos B."/>
            <person name="Lipzen A."/>
            <person name="Chen C."/>
            <person name="Yan M."/>
            <person name="Daum C."/>
            <person name="Ng V."/>
            <person name="Clum A."/>
            <person name="Steindorff A."/>
            <person name="Ohm R.A."/>
            <person name="Martin F."/>
            <person name="Silar P."/>
            <person name="Natvig D.O."/>
            <person name="Lalanne C."/>
            <person name="Gautier V."/>
            <person name="Ament-Velasquez S.L."/>
            <person name="Kruys A."/>
            <person name="Hutchinson M.I."/>
            <person name="Powell A.J."/>
            <person name="Barry K."/>
            <person name="Miller A.N."/>
            <person name="Grigoriev I.V."/>
            <person name="Debuchy R."/>
            <person name="Gladieux P."/>
            <person name="Hiltunen Thoren M."/>
            <person name="Johannesson H."/>
        </authorList>
    </citation>
    <scope>NUCLEOTIDE SEQUENCE [LARGE SCALE GENOMIC DNA]</scope>
    <source>
        <strain evidence="2">CBS 340.73</strain>
    </source>
</reference>
<accession>A0AAN6N0R2</accession>
<comment type="caution">
    <text evidence="1">The sequence shown here is derived from an EMBL/GenBank/DDBJ whole genome shotgun (WGS) entry which is preliminary data.</text>
</comment>
<organism evidence="1 2">
    <name type="scientific">Diplogelasinospora grovesii</name>
    <dbReference type="NCBI Taxonomy" id="303347"/>
    <lineage>
        <taxon>Eukaryota</taxon>
        <taxon>Fungi</taxon>
        <taxon>Dikarya</taxon>
        <taxon>Ascomycota</taxon>
        <taxon>Pezizomycotina</taxon>
        <taxon>Sordariomycetes</taxon>
        <taxon>Sordariomycetidae</taxon>
        <taxon>Sordariales</taxon>
        <taxon>Diplogelasinosporaceae</taxon>
        <taxon>Diplogelasinospora</taxon>
    </lineage>
</organism>
<proteinExistence type="predicted"/>
<dbReference type="AlphaFoldDB" id="A0AAN6N0R2"/>
<keyword evidence="2" id="KW-1185">Reference proteome</keyword>
<dbReference type="EMBL" id="MU853864">
    <property type="protein sequence ID" value="KAK3937060.1"/>
    <property type="molecule type" value="Genomic_DNA"/>
</dbReference>
<evidence type="ECO:0000313" key="2">
    <source>
        <dbReference type="Proteomes" id="UP001303473"/>
    </source>
</evidence>
<protein>
    <submittedName>
        <fullName evidence="1">Uncharacterized protein</fullName>
    </submittedName>
</protein>
<evidence type="ECO:0000313" key="1">
    <source>
        <dbReference type="EMBL" id="KAK3937060.1"/>
    </source>
</evidence>
<name>A0AAN6N0R2_9PEZI</name>
<sequence length="205" mass="19987">MAPNMERRAAFTATLSGSTDLDGMDKMVKSIQDQISGRLTSEFLNAEGVVGNWKGNPNSAADIDSLITTLCGPLGRINSTLAGFGSITHRPWPLPVPVPGGVGVGVGVGIIPVPLPALGNVDGTYGLVSSLLTAVSSLLSSLLGFRPAGLIQSGGIGGGVGGGGGGIIGSTGGTTNIVPILLGSILGQVGGVAPIGGLGGLLPGL</sequence>
<gene>
    <name evidence="1" type="ORF">QBC46DRAFT_411476</name>
</gene>